<proteinExistence type="predicted"/>
<dbReference type="EMBL" id="SJPJ01000001">
    <property type="protein sequence ID" value="TWT84207.1"/>
    <property type="molecule type" value="Genomic_DNA"/>
</dbReference>
<evidence type="ECO:0000313" key="2">
    <source>
        <dbReference type="Proteomes" id="UP000315010"/>
    </source>
</evidence>
<name>A0A5C5ZAS8_9BACT</name>
<gene>
    <name evidence="1" type="ORF">CA13_56830</name>
</gene>
<reference evidence="1 2" key="1">
    <citation type="submission" date="2019-02" db="EMBL/GenBank/DDBJ databases">
        <title>Deep-cultivation of Planctomycetes and their phenomic and genomic characterization uncovers novel biology.</title>
        <authorList>
            <person name="Wiegand S."/>
            <person name="Jogler M."/>
            <person name="Boedeker C."/>
            <person name="Pinto D."/>
            <person name="Vollmers J."/>
            <person name="Rivas-Marin E."/>
            <person name="Kohn T."/>
            <person name="Peeters S.H."/>
            <person name="Heuer A."/>
            <person name="Rast P."/>
            <person name="Oberbeckmann S."/>
            <person name="Bunk B."/>
            <person name="Jeske O."/>
            <person name="Meyerdierks A."/>
            <person name="Storesund J.E."/>
            <person name="Kallscheuer N."/>
            <person name="Luecker S."/>
            <person name="Lage O.M."/>
            <person name="Pohl T."/>
            <person name="Merkel B.J."/>
            <person name="Hornburger P."/>
            <person name="Mueller R.-W."/>
            <person name="Bruemmer F."/>
            <person name="Labrenz M."/>
            <person name="Spormann A.M."/>
            <person name="Op Den Camp H."/>
            <person name="Overmann J."/>
            <person name="Amann R."/>
            <person name="Jetten M.S.M."/>
            <person name="Mascher T."/>
            <person name="Medema M.H."/>
            <person name="Devos D.P."/>
            <person name="Kaster A.-K."/>
            <person name="Ovreas L."/>
            <person name="Rohde M."/>
            <person name="Galperin M.Y."/>
            <person name="Jogler C."/>
        </authorList>
    </citation>
    <scope>NUCLEOTIDE SEQUENCE [LARGE SCALE GENOMIC DNA]</scope>
    <source>
        <strain evidence="1 2">CA13</strain>
    </source>
</reference>
<organism evidence="1 2">
    <name type="scientific">Novipirellula herctigrandis</name>
    <dbReference type="NCBI Taxonomy" id="2527986"/>
    <lineage>
        <taxon>Bacteria</taxon>
        <taxon>Pseudomonadati</taxon>
        <taxon>Planctomycetota</taxon>
        <taxon>Planctomycetia</taxon>
        <taxon>Pirellulales</taxon>
        <taxon>Pirellulaceae</taxon>
        <taxon>Novipirellula</taxon>
    </lineage>
</organism>
<evidence type="ECO:0000313" key="1">
    <source>
        <dbReference type="EMBL" id="TWT84207.1"/>
    </source>
</evidence>
<accession>A0A5C5ZAS8</accession>
<comment type="caution">
    <text evidence="1">The sequence shown here is derived from an EMBL/GenBank/DDBJ whole genome shotgun (WGS) entry which is preliminary data.</text>
</comment>
<sequence length="70" mass="7877">MTGVTMTGVTMTGVTMTGVTMTGVTMTNASDFGRWRSSWNAEPYRFSVIRTWRSCIHRGAELPRRQFPVC</sequence>
<keyword evidence="2" id="KW-1185">Reference proteome</keyword>
<dbReference type="Proteomes" id="UP000315010">
    <property type="component" value="Unassembled WGS sequence"/>
</dbReference>
<dbReference type="AlphaFoldDB" id="A0A5C5ZAS8"/>
<dbReference type="RefSeq" id="WP_146401816.1">
    <property type="nucleotide sequence ID" value="NZ_SJPJ01000001.1"/>
</dbReference>
<protein>
    <submittedName>
        <fullName evidence="1">Uncharacterized protein</fullName>
    </submittedName>
</protein>